<dbReference type="EMBL" id="MHNW01000036">
    <property type="protein sequence ID" value="OGZ52953.1"/>
    <property type="molecule type" value="Genomic_DNA"/>
</dbReference>
<evidence type="ECO:0000313" key="3">
    <source>
        <dbReference type="Proteomes" id="UP000179106"/>
    </source>
</evidence>
<feature type="transmembrane region" description="Helical" evidence="1">
    <location>
        <begin position="24"/>
        <end position="47"/>
    </location>
</feature>
<dbReference type="AlphaFoldDB" id="A0A1G2GRX7"/>
<dbReference type="Proteomes" id="UP000179106">
    <property type="component" value="Unassembled WGS sequence"/>
</dbReference>
<keyword evidence="1" id="KW-1133">Transmembrane helix</keyword>
<organism evidence="2 3">
    <name type="scientific">Candidatus Ryanbacteria bacterium RIFCSPLOWO2_01_FULL_48_26</name>
    <dbReference type="NCBI Taxonomy" id="1802126"/>
    <lineage>
        <taxon>Bacteria</taxon>
        <taxon>Candidatus Ryaniibacteriota</taxon>
    </lineage>
</organism>
<sequence length="155" mass="16590">MKNQKSEIKRQVCSRRFTKHDGQAILLVILVIGGAMLGATTIAGFLINIQLQQAGDVANSAKAVFAAEAGFNCALYDNTHPTSIPPVDSKCFNIPIVDYVGRINLVNGAYAEVVCSTDDTFAASSLVLCKNENAKFILSKGTSGTTKRSFQYAIP</sequence>
<comment type="caution">
    <text evidence="2">The sequence shown here is derived from an EMBL/GenBank/DDBJ whole genome shotgun (WGS) entry which is preliminary data.</text>
</comment>
<keyword evidence="1" id="KW-0812">Transmembrane</keyword>
<evidence type="ECO:0008006" key="4">
    <source>
        <dbReference type="Google" id="ProtNLM"/>
    </source>
</evidence>
<evidence type="ECO:0000313" key="2">
    <source>
        <dbReference type="EMBL" id="OGZ52953.1"/>
    </source>
</evidence>
<protein>
    <recommendedName>
        <fullName evidence="4">Type 4 fimbrial biogenesis protein PilX N-terminal domain-containing protein</fullName>
    </recommendedName>
</protein>
<reference evidence="2 3" key="1">
    <citation type="journal article" date="2016" name="Nat. Commun.">
        <title>Thousands of microbial genomes shed light on interconnected biogeochemical processes in an aquifer system.</title>
        <authorList>
            <person name="Anantharaman K."/>
            <person name="Brown C.T."/>
            <person name="Hug L.A."/>
            <person name="Sharon I."/>
            <person name="Castelle C.J."/>
            <person name="Probst A.J."/>
            <person name="Thomas B.C."/>
            <person name="Singh A."/>
            <person name="Wilkins M.J."/>
            <person name="Karaoz U."/>
            <person name="Brodie E.L."/>
            <person name="Williams K.H."/>
            <person name="Hubbard S.S."/>
            <person name="Banfield J.F."/>
        </authorList>
    </citation>
    <scope>NUCLEOTIDE SEQUENCE [LARGE SCALE GENOMIC DNA]</scope>
</reference>
<name>A0A1G2GRX7_9BACT</name>
<dbReference type="STRING" id="1802126.A3B25_00265"/>
<gene>
    <name evidence="2" type="ORF">A3B25_00265</name>
</gene>
<proteinExistence type="predicted"/>
<evidence type="ECO:0000256" key="1">
    <source>
        <dbReference type="SAM" id="Phobius"/>
    </source>
</evidence>
<keyword evidence="1" id="KW-0472">Membrane</keyword>
<accession>A0A1G2GRX7</accession>